<accession>A0A183FS50</accession>
<evidence type="ECO:0000313" key="4">
    <source>
        <dbReference type="WBParaSite" id="HPBE_0001073001-mRNA-1"/>
    </source>
</evidence>
<dbReference type="WBParaSite" id="HPBE_0001073001-mRNA-1">
    <property type="protein sequence ID" value="HPBE_0001073001-mRNA-1"/>
    <property type="gene ID" value="HPBE_0001073001"/>
</dbReference>
<dbReference type="AlphaFoldDB" id="A0A183FS50"/>
<keyword evidence="3" id="KW-1185">Reference proteome</keyword>
<evidence type="ECO:0000313" key="2">
    <source>
        <dbReference type="EMBL" id="VDO86145.1"/>
    </source>
</evidence>
<gene>
    <name evidence="2" type="ORF">HPBE_LOCUS10731</name>
</gene>
<dbReference type="EMBL" id="UZAH01026861">
    <property type="protein sequence ID" value="VDO86145.1"/>
    <property type="molecule type" value="Genomic_DNA"/>
</dbReference>
<feature type="compositionally biased region" description="Polar residues" evidence="1">
    <location>
        <begin position="1"/>
        <end position="13"/>
    </location>
</feature>
<protein>
    <submittedName>
        <fullName evidence="2 4">Uncharacterized protein</fullName>
    </submittedName>
</protein>
<feature type="compositionally biased region" description="Basic and acidic residues" evidence="1">
    <location>
        <begin position="15"/>
        <end position="38"/>
    </location>
</feature>
<reference evidence="2 3" key="1">
    <citation type="submission" date="2018-11" db="EMBL/GenBank/DDBJ databases">
        <authorList>
            <consortium name="Pathogen Informatics"/>
        </authorList>
    </citation>
    <scope>NUCLEOTIDE SEQUENCE [LARGE SCALE GENOMIC DNA]</scope>
</reference>
<reference evidence="4" key="2">
    <citation type="submission" date="2019-09" db="UniProtKB">
        <authorList>
            <consortium name="WormBaseParasite"/>
        </authorList>
    </citation>
    <scope>IDENTIFICATION</scope>
</reference>
<dbReference type="Proteomes" id="UP000050761">
    <property type="component" value="Unassembled WGS sequence"/>
</dbReference>
<sequence>MPNATRRGSQNLRTPVDKTTPDRPPTDNSKHESLGDRASSKLTLDDELFDILYAFGWVRFCSHVSRQHFAFGFSLLS</sequence>
<organism evidence="3 4">
    <name type="scientific">Heligmosomoides polygyrus</name>
    <name type="common">Parasitic roundworm</name>
    <dbReference type="NCBI Taxonomy" id="6339"/>
    <lineage>
        <taxon>Eukaryota</taxon>
        <taxon>Metazoa</taxon>
        <taxon>Ecdysozoa</taxon>
        <taxon>Nematoda</taxon>
        <taxon>Chromadorea</taxon>
        <taxon>Rhabditida</taxon>
        <taxon>Rhabditina</taxon>
        <taxon>Rhabditomorpha</taxon>
        <taxon>Strongyloidea</taxon>
        <taxon>Heligmosomidae</taxon>
        <taxon>Heligmosomoides</taxon>
    </lineage>
</organism>
<accession>A0A3P8CNJ9</accession>
<name>A0A183FS50_HELPZ</name>
<proteinExistence type="predicted"/>
<dbReference type="OrthoDB" id="5859464at2759"/>
<feature type="region of interest" description="Disordered" evidence="1">
    <location>
        <begin position="1"/>
        <end position="38"/>
    </location>
</feature>
<evidence type="ECO:0000256" key="1">
    <source>
        <dbReference type="SAM" id="MobiDB-lite"/>
    </source>
</evidence>
<evidence type="ECO:0000313" key="3">
    <source>
        <dbReference type="Proteomes" id="UP000050761"/>
    </source>
</evidence>